<dbReference type="InterPro" id="IPR002059">
    <property type="entry name" value="CSP_DNA-bd"/>
</dbReference>
<dbReference type="GO" id="GO:0003676">
    <property type="term" value="F:nucleic acid binding"/>
    <property type="evidence" value="ECO:0007669"/>
    <property type="project" value="InterPro"/>
</dbReference>
<feature type="region of interest" description="Disordered" evidence="1">
    <location>
        <begin position="146"/>
        <end position="218"/>
    </location>
</feature>
<dbReference type="SMART" id="SM00357">
    <property type="entry name" value="CSP"/>
    <property type="match status" value="1"/>
</dbReference>
<dbReference type="AlphaFoldDB" id="A0AAV7JMI5"/>
<evidence type="ECO:0000259" key="2">
    <source>
        <dbReference type="PROSITE" id="PS51857"/>
    </source>
</evidence>
<dbReference type="PROSITE" id="PS00352">
    <property type="entry name" value="CSD_1"/>
    <property type="match status" value="1"/>
</dbReference>
<name>A0AAV7JMI5_9METZ</name>
<dbReference type="InterPro" id="IPR011129">
    <property type="entry name" value="CSD"/>
</dbReference>
<feature type="compositionally biased region" description="Basic and acidic residues" evidence="1">
    <location>
        <begin position="363"/>
        <end position="374"/>
    </location>
</feature>
<dbReference type="Gene3D" id="2.40.50.140">
    <property type="entry name" value="Nucleic acid-binding proteins"/>
    <property type="match status" value="1"/>
</dbReference>
<evidence type="ECO:0000313" key="3">
    <source>
        <dbReference type="EMBL" id="KAI6650177.1"/>
    </source>
</evidence>
<dbReference type="CDD" id="cd04458">
    <property type="entry name" value="CSP_CDS"/>
    <property type="match status" value="1"/>
</dbReference>
<dbReference type="PANTHER" id="PTHR11544">
    <property type="entry name" value="COLD SHOCK DOMAIN CONTAINING PROTEINS"/>
    <property type="match status" value="1"/>
</dbReference>
<keyword evidence="4" id="KW-1185">Reference proteome</keyword>
<feature type="compositionally biased region" description="Basic residues" evidence="1">
    <location>
        <begin position="349"/>
        <end position="362"/>
    </location>
</feature>
<feature type="compositionally biased region" description="Basic and acidic residues" evidence="1">
    <location>
        <begin position="270"/>
        <end position="347"/>
    </location>
</feature>
<sequence length="437" mass="50759">MASDYVDEPKVEETISQPEETETCIEPATETETRSDDNVNTDTPDPKVALSADEISNLPRERGIVKWFNVKAGYGFIKRDGGNDIFIHQTAIIHNNPAKSERSVREGEDVEYIVIRGVKGPEAAEVTGPELISVLGSEYARNKGDYKGRIMGRQGRVKNYQTRTRGTGPPPPPRAGPVPQPPVDYRAPPRNPPRQGSRVMNFREYRSYPPRNGYREYGEPPYRERAYIEPDYYRDPYRDRDGSYWERYGPNSYNDPGFRPARSFYSRRNKQVDGDRDRDRDRDREDHERDRDRDRDRDMDRDNRRRRNTRSDSDRDNRERERGMNPRDRDREGVDRERSRGGRENRGQRGPRRPNYQRRRPKRDKDEREEKEADAISPVSSEHNMNKLAEDLAGLQVNGETGPGNGEQDYEEIEATSIPKEAQPLQELTPETTSVEN</sequence>
<feature type="region of interest" description="Disordered" evidence="1">
    <location>
        <begin position="1"/>
        <end position="48"/>
    </location>
</feature>
<dbReference type="PROSITE" id="PS51857">
    <property type="entry name" value="CSD_2"/>
    <property type="match status" value="1"/>
</dbReference>
<comment type="caution">
    <text evidence="3">The sequence shown here is derived from an EMBL/GenBank/DDBJ whole genome shotgun (WGS) entry which is preliminary data.</text>
</comment>
<feature type="domain" description="CSD" evidence="2">
    <location>
        <begin position="60"/>
        <end position="128"/>
    </location>
</feature>
<feature type="compositionally biased region" description="Pro residues" evidence="1">
    <location>
        <begin position="168"/>
        <end position="182"/>
    </location>
</feature>
<feature type="region of interest" description="Disordered" evidence="1">
    <location>
        <begin position="247"/>
        <end position="437"/>
    </location>
</feature>
<dbReference type="PRINTS" id="PR00050">
    <property type="entry name" value="COLDSHOCK"/>
</dbReference>
<dbReference type="SUPFAM" id="SSF50249">
    <property type="entry name" value="Nucleic acid-binding proteins"/>
    <property type="match status" value="1"/>
</dbReference>
<dbReference type="Pfam" id="PF00313">
    <property type="entry name" value="CSD"/>
    <property type="match status" value="1"/>
</dbReference>
<organism evidence="3 4">
    <name type="scientific">Oopsacas minuta</name>
    <dbReference type="NCBI Taxonomy" id="111878"/>
    <lineage>
        <taxon>Eukaryota</taxon>
        <taxon>Metazoa</taxon>
        <taxon>Porifera</taxon>
        <taxon>Hexactinellida</taxon>
        <taxon>Hexasterophora</taxon>
        <taxon>Lyssacinosida</taxon>
        <taxon>Leucopsacidae</taxon>
        <taxon>Oopsacas</taxon>
    </lineage>
</organism>
<dbReference type="Proteomes" id="UP001165289">
    <property type="component" value="Unassembled WGS sequence"/>
</dbReference>
<evidence type="ECO:0000256" key="1">
    <source>
        <dbReference type="SAM" id="MobiDB-lite"/>
    </source>
</evidence>
<accession>A0AAV7JMI5</accession>
<reference evidence="3 4" key="1">
    <citation type="journal article" date="2023" name="BMC Biol.">
        <title>The compact genome of the sponge Oopsacas minuta (Hexactinellida) is lacking key metazoan core genes.</title>
        <authorList>
            <person name="Santini S."/>
            <person name="Schenkelaars Q."/>
            <person name="Jourda C."/>
            <person name="Duchesne M."/>
            <person name="Belahbib H."/>
            <person name="Rocher C."/>
            <person name="Selva M."/>
            <person name="Riesgo A."/>
            <person name="Vervoort M."/>
            <person name="Leys S.P."/>
            <person name="Kodjabachian L."/>
            <person name="Le Bivic A."/>
            <person name="Borchiellini C."/>
            <person name="Claverie J.M."/>
            <person name="Renard E."/>
        </authorList>
    </citation>
    <scope>NUCLEOTIDE SEQUENCE [LARGE SCALE GENOMIC DNA]</scope>
    <source>
        <strain evidence="3">SPO-2</strain>
    </source>
</reference>
<gene>
    <name evidence="3" type="ORF">LOD99_6094</name>
</gene>
<dbReference type="EMBL" id="JAKMXF010000313">
    <property type="protein sequence ID" value="KAI6650177.1"/>
    <property type="molecule type" value="Genomic_DNA"/>
</dbReference>
<dbReference type="InterPro" id="IPR012340">
    <property type="entry name" value="NA-bd_OB-fold"/>
</dbReference>
<evidence type="ECO:0000313" key="4">
    <source>
        <dbReference type="Proteomes" id="UP001165289"/>
    </source>
</evidence>
<dbReference type="InterPro" id="IPR050181">
    <property type="entry name" value="Cold_shock_domain"/>
</dbReference>
<proteinExistence type="predicted"/>
<protein>
    <submittedName>
        <fullName evidence="3">Nuclease-sensitive element-binding protein 1-like</fullName>
    </submittedName>
</protein>
<dbReference type="InterPro" id="IPR019844">
    <property type="entry name" value="CSD_CS"/>
</dbReference>